<dbReference type="Pfam" id="PF01569">
    <property type="entry name" value="PAP2"/>
    <property type="match status" value="1"/>
</dbReference>
<keyword evidence="10" id="KW-1185">Reference proteome</keyword>
<name>A0A5E3ZX06_9ACTN</name>
<evidence type="ECO:0000256" key="3">
    <source>
        <dbReference type="ARBA" id="ARBA00022692"/>
    </source>
</evidence>
<dbReference type="GO" id="GO:0016787">
    <property type="term" value="F:hydrolase activity"/>
    <property type="evidence" value="ECO:0007669"/>
    <property type="project" value="UniProtKB-KW"/>
</dbReference>
<keyword evidence="6" id="KW-0472">Membrane</keyword>
<evidence type="ECO:0000256" key="2">
    <source>
        <dbReference type="ARBA" id="ARBA00022475"/>
    </source>
</evidence>
<dbReference type="CDD" id="cd01610">
    <property type="entry name" value="PAP2_like"/>
    <property type="match status" value="1"/>
</dbReference>
<evidence type="ECO:0000259" key="8">
    <source>
        <dbReference type="SMART" id="SM00014"/>
    </source>
</evidence>
<dbReference type="RefSeq" id="WP_082345394.1">
    <property type="nucleotide sequence ID" value="NZ_CAMJVL010000014.1"/>
</dbReference>
<evidence type="ECO:0000256" key="1">
    <source>
        <dbReference type="ARBA" id="ARBA00004651"/>
    </source>
</evidence>
<dbReference type="EMBL" id="LR584267">
    <property type="protein sequence ID" value="VHO00495.1"/>
    <property type="molecule type" value="Genomic_DNA"/>
</dbReference>
<evidence type="ECO:0000256" key="6">
    <source>
        <dbReference type="ARBA" id="ARBA00023136"/>
    </source>
</evidence>
<dbReference type="GeneID" id="84895555"/>
<evidence type="ECO:0000313" key="9">
    <source>
        <dbReference type="EMBL" id="VHO00495.1"/>
    </source>
</evidence>
<dbReference type="OrthoDB" id="4333485at2"/>
<dbReference type="GO" id="GO:0005886">
    <property type="term" value="C:plasma membrane"/>
    <property type="evidence" value="ECO:0007669"/>
    <property type="project" value="UniProtKB-SubCell"/>
</dbReference>
<accession>A0A5E3ZX06</accession>
<keyword evidence="4" id="KW-0378">Hydrolase</keyword>
<evidence type="ECO:0000256" key="4">
    <source>
        <dbReference type="ARBA" id="ARBA00022801"/>
    </source>
</evidence>
<reference evidence="9 10" key="1">
    <citation type="submission" date="2019-04" db="EMBL/GenBank/DDBJ databases">
        <authorList>
            <person name="Seth-Smith MB H."/>
            <person name="Seth-Smith H."/>
        </authorList>
    </citation>
    <scope>NUCLEOTIDE SEQUENCE [LARGE SCALE GENOMIC DNA]</scope>
    <source>
        <strain evidence="9">USB-603019</strain>
    </source>
</reference>
<dbReference type="AlphaFoldDB" id="A0A5E3ZX06"/>
<keyword evidence="3" id="KW-0812">Transmembrane</keyword>
<sequence length="292" mass="31448">MANASSEPESHESAAHEVAAHHGGHDAPAADHTVPVDAHTGATAHHDGHGGVPHDLHYVDAHTGASQIHPELGSAAGYRKRSVFDVTWEEWKRAQWFGRGKVPADVPDAFSGASRYFSEEEHLLVNLQRWCRPYPWTVKAAQGLSHFGEHSLGWLALSGVCALSFPNQRKQWGWAALSAFGSHALSVIIKRIVRRHRPSNPAIDVNVTTPSELSFPSSHATSTTSWATSATMITHNPLPLVLSPIMMASRMLAGVHYPTDVVAGAALGAATSLATHKWGPVVLQRLIGQKNS</sequence>
<organism evidence="9 10">
    <name type="scientific">Lawsonella clevelandensis</name>
    <dbReference type="NCBI Taxonomy" id="1528099"/>
    <lineage>
        <taxon>Bacteria</taxon>
        <taxon>Bacillati</taxon>
        <taxon>Actinomycetota</taxon>
        <taxon>Actinomycetes</taxon>
        <taxon>Mycobacteriales</taxon>
        <taxon>Lawsonellaceae</taxon>
        <taxon>Lawsonella</taxon>
    </lineage>
</organism>
<evidence type="ECO:0000256" key="7">
    <source>
        <dbReference type="SAM" id="MobiDB-lite"/>
    </source>
</evidence>
<dbReference type="Gene3D" id="1.20.144.10">
    <property type="entry name" value="Phosphatidic acid phosphatase type 2/haloperoxidase"/>
    <property type="match status" value="1"/>
</dbReference>
<protein>
    <submittedName>
        <fullName evidence="9">Decaprenylphosphoryl-5-phosphoribose phosphatase</fullName>
    </submittedName>
</protein>
<comment type="subcellular location">
    <subcellularLocation>
        <location evidence="1">Cell membrane</location>
        <topology evidence="1">Multi-pass membrane protein</topology>
    </subcellularLocation>
</comment>
<dbReference type="SMART" id="SM00014">
    <property type="entry name" value="acidPPc"/>
    <property type="match status" value="1"/>
</dbReference>
<gene>
    <name evidence="9" type="ORF">LC603019_00788</name>
</gene>
<dbReference type="SUPFAM" id="SSF48317">
    <property type="entry name" value="Acid phosphatase/Vanadium-dependent haloperoxidase"/>
    <property type="match status" value="1"/>
</dbReference>
<evidence type="ECO:0000256" key="5">
    <source>
        <dbReference type="ARBA" id="ARBA00022989"/>
    </source>
</evidence>
<dbReference type="PANTHER" id="PTHR14969:SF62">
    <property type="entry name" value="DECAPRENYLPHOSPHORYL-5-PHOSPHORIBOSE PHOSPHATASE RV3807C-RELATED"/>
    <property type="match status" value="1"/>
</dbReference>
<dbReference type="InterPro" id="IPR036938">
    <property type="entry name" value="PAP2/HPO_sf"/>
</dbReference>
<keyword evidence="2" id="KW-1003">Cell membrane</keyword>
<evidence type="ECO:0000313" key="10">
    <source>
        <dbReference type="Proteomes" id="UP000324288"/>
    </source>
</evidence>
<dbReference type="Proteomes" id="UP000324288">
    <property type="component" value="Chromosome"/>
</dbReference>
<keyword evidence="5" id="KW-1133">Transmembrane helix</keyword>
<feature type="region of interest" description="Disordered" evidence="7">
    <location>
        <begin position="1"/>
        <end position="33"/>
    </location>
</feature>
<dbReference type="PANTHER" id="PTHR14969">
    <property type="entry name" value="SPHINGOSINE-1-PHOSPHATE PHOSPHOHYDROLASE"/>
    <property type="match status" value="1"/>
</dbReference>
<proteinExistence type="predicted"/>
<feature type="compositionally biased region" description="Basic and acidic residues" evidence="7">
    <location>
        <begin position="8"/>
        <end position="29"/>
    </location>
</feature>
<feature type="domain" description="Phosphatidic acid phosphatase type 2/haloperoxidase" evidence="8">
    <location>
        <begin position="172"/>
        <end position="276"/>
    </location>
</feature>
<dbReference type="InterPro" id="IPR000326">
    <property type="entry name" value="PAP2/HPO"/>
</dbReference>